<feature type="region of interest" description="Disordered" evidence="1">
    <location>
        <begin position="1"/>
        <end position="21"/>
    </location>
</feature>
<name>A0A2I0CQE0_9PSED</name>
<reference evidence="3" key="1">
    <citation type="submission" date="2017-12" db="EMBL/GenBank/DDBJ databases">
        <authorList>
            <person name="Yu X.-Y."/>
        </authorList>
    </citation>
    <scope>NUCLEOTIDE SEQUENCE [LARGE SCALE GENOMIC DNA]</scope>
    <source>
        <strain evidence="3">ZYSR67-Z</strain>
    </source>
</reference>
<accession>A0A2I0CQE0</accession>
<organism evidence="2 3">
    <name type="scientific">Pseudomonas fluvialis</name>
    <dbReference type="NCBI Taxonomy" id="1793966"/>
    <lineage>
        <taxon>Bacteria</taxon>
        <taxon>Pseudomonadati</taxon>
        <taxon>Pseudomonadota</taxon>
        <taxon>Gammaproteobacteria</taxon>
        <taxon>Pseudomonadales</taxon>
        <taxon>Pseudomonadaceae</taxon>
        <taxon>Pseudomonas</taxon>
    </lineage>
</organism>
<proteinExistence type="predicted"/>
<dbReference type="AlphaFoldDB" id="A0A2I0CQE0"/>
<feature type="compositionally biased region" description="Basic residues" evidence="1">
    <location>
        <begin position="1"/>
        <end position="14"/>
    </location>
</feature>
<gene>
    <name evidence="2" type="ORF">CW360_09330</name>
</gene>
<dbReference type="EMBL" id="PIYS01000015">
    <property type="protein sequence ID" value="PKF71339.1"/>
    <property type="molecule type" value="Genomic_DNA"/>
</dbReference>
<comment type="caution">
    <text evidence="2">The sequence shown here is derived from an EMBL/GenBank/DDBJ whole genome shotgun (WGS) entry which is preliminary data.</text>
</comment>
<evidence type="ECO:0000313" key="3">
    <source>
        <dbReference type="Proteomes" id="UP000242861"/>
    </source>
</evidence>
<sequence length="104" mass="11809">MGKKARATGARNRKQQKENDLAAAERRLALEKERAAAQRKKTIEYLRNGKTKLKKRKPSKGISSIFSLIPEQPKIRKADVVIDEHTTPKAVNKLFRLEGDTGWV</sequence>
<dbReference type="RefSeq" id="WP_101193504.1">
    <property type="nucleotide sequence ID" value="NZ_PIYS01000015.1"/>
</dbReference>
<protein>
    <submittedName>
        <fullName evidence="2">Uncharacterized protein</fullName>
    </submittedName>
</protein>
<evidence type="ECO:0000256" key="1">
    <source>
        <dbReference type="SAM" id="MobiDB-lite"/>
    </source>
</evidence>
<dbReference type="Proteomes" id="UP000242861">
    <property type="component" value="Unassembled WGS sequence"/>
</dbReference>
<evidence type="ECO:0000313" key="2">
    <source>
        <dbReference type="EMBL" id="PKF71339.1"/>
    </source>
</evidence>